<name>A0AAD2K5H4_9AGAR</name>
<dbReference type="Proteomes" id="UP001295794">
    <property type="component" value="Unassembled WGS sequence"/>
</dbReference>
<keyword evidence="6" id="KW-1185">Reference proteome</keyword>
<feature type="compositionally biased region" description="Low complexity" evidence="1">
    <location>
        <begin position="200"/>
        <end position="219"/>
    </location>
</feature>
<evidence type="ECO:0000256" key="1">
    <source>
        <dbReference type="SAM" id="MobiDB-lite"/>
    </source>
</evidence>
<evidence type="ECO:0000313" key="4">
    <source>
        <dbReference type="EMBL" id="CAK5264983.1"/>
    </source>
</evidence>
<feature type="region of interest" description="Disordered" evidence="1">
    <location>
        <begin position="189"/>
        <end position="222"/>
    </location>
</feature>
<protein>
    <submittedName>
        <fullName evidence="5">Uncharacterized protein</fullName>
    </submittedName>
</protein>
<feature type="region of interest" description="Disordered" evidence="1">
    <location>
        <begin position="343"/>
        <end position="364"/>
    </location>
</feature>
<keyword evidence="2" id="KW-0812">Transmembrane</keyword>
<feature type="compositionally biased region" description="Pro residues" evidence="1">
    <location>
        <begin position="287"/>
        <end position="297"/>
    </location>
</feature>
<dbReference type="AlphaFoldDB" id="A0AAD2K5H4"/>
<gene>
    <name evidence="5" type="ORF">MYCIT1_LOCUS30172</name>
    <name evidence="4" type="ORF">MYCIT1_LOCUS5611</name>
</gene>
<evidence type="ECO:0000256" key="3">
    <source>
        <dbReference type="SAM" id="SignalP"/>
    </source>
</evidence>
<feature type="signal peptide" evidence="3">
    <location>
        <begin position="1"/>
        <end position="20"/>
    </location>
</feature>
<evidence type="ECO:0000313" key="6">
    <source>
        <dbReference type="Proteomes" id="UP001295794"/>
    </source>
</evidence>
<evidence type="ECO:0000313" key="5">
    <source>
        <dbReference type="EMBL" id="CAK5279867.1"/>
    </source>
</evidence>
<keyword evidence="2" id="KW-1133">Transmembrane helix</keyword>
<feature type="region of interest" description="Disordered" evidence="1">
    <location>
        <begin position="404"/>
        <end position="434"/>
    </location>
</feature>
<comment type="caution">
    <text evidence="5">The sequence shown here is derived from an EMBL/GenBank/DDBJ whole genome shotgun (WGS) entry which is preliminary data.</text>
</comment>
<keyword evidence="3" id="KW-0732">Signal</keyword>
<reference evidence="5" key="1">
    <citation type="submission" date="2023-11" db="EMBL/GenBank/DDBJ databases">
        <authorList>
            <person name="De Vega J J."/>
            <person name="De Vega J J."/>
        </authorList>
    </citation>
    <scope>NUCLEOTIDE SEQUENCE</scope>
</reference>
<sequence length="434" mass="46174">MLIPWLAAVLSLPVSLLVSASTVIVDDELGDVTTGEKIVYAPPAAWISGGIANCGSICSSVDSSLAALAYRNTFHGSLFIPFNQKKTLSPPSATFHFVGVSVKVICILGNTLTDPVGTANMTFSIDGSEVGNFFHQALLDPPFEPNVTVFASGLLDNRNHTLLIQNGLIGGPSSLMVLDSISYETMPPSLPESLASDSGTPSASLSLPSATATPSTPASVGSNIAKSPNHNVAIVTGIVVALAVILLIALVLLFLRQRRKEDSSDRGVMSKFLASFSSHSKQAPDIAPVPFPTPVIPAQPLAEGERTRRPRPRPRLAPVLSTASTPSLRSRISHISFNANLLVGRRRPPPPAAAPARHRTMQSIPSPIPHERVVSIQQWQRRTQEETAGQNVVHPMDMSEVDLSTHYDESSATSPPPPAQTGQPPVRRFTVMNN</sequence>
<feature type="chain" id="PRO_5042440840" evidence="3">
    <location>
        <begin position="21"/>
        <end position="434"/>
    </location>
</feature>
<accession>A0AAD2K5H4</accession>
<proteinExistence type="predicted"/>
<dbReference type="EMBL" id="CAVNYO010000440">
    <property type="protein sequence ID" value="CAK5279867.1"/>
    <property type="molecule type" value="Genomic_DNA"/>
</dbReference>
<evidence type="ECO:0000256" key="2">
    <source>
        <dbReference type="SAM" id="Phobius"/>
    </source>
</evidence>
<keyword evidence="2" id="KW-0472">Membrane</keyword>
<feature type="region of interest" description="Disordered" evidence="1">
    <location>
        <begin position="282"/>
        <end position="323"/>
    </location>
</feature>
<dbReference type="EMBL" id="CAVNYO010000078">
    <property type="protein sequence ID" value="CAK5264983.1"/>
    <property type="molecule type" value="Genomic_DNA"/>
</dbReference>
<feature type="transmembrane region" description="Helical" evidence="2">
    <location>
        <begin position="232"/>
        <end position="255"/>
    </location>
</feature>
<organism evidence="5 6">
    <name type="scientific">Mycena citricolor</name>
    <dbReference type="NCBI Taxonomy" id="2018698"/>
    <lineage>
        <taxon>Eukaryota</taxon>
        <taxon>Fungi</taxon>
        <taxon>Dikarya</taxon>
        <taxon>Basidiomycota</taxon>
        <taxon>Agaricomycotina</taxon>
        <taxon>Agaricomycetes</taxon>
        <taxon>Agaricomycetidae</taxon>
        <taxon>Agaricales</taxon>
        <taxon>Marasmiineae</taxon>
        <taxon>Mycenaceae</taxon>
        <taxon>Mycena</taxon>
    </lineage>
</organism>